<evidence type="ECO:0008006" key="7">
    <source>
        <dbReference type="Google" id="ProtNLM"/>
    </source>
</evidence>
<evidence type="ECO:0000313" key="5">
    <source>
        <dbReference type="Ensembl" id="ENSAPLP00000023445.1"/>
    </source>
</evidence>
<dbReference type="GO" id="GO:0016020">
    <property type="term" value="C:membrane"/>
    <property type="evidence" value="ECO:0007669"/>
    <property type="project" value="InterPro"/>
</dbReference>
<evidence type="ECO:0000256" key="4">
    <source>
        <dbReference type="SAM" id="Phobius"/>
    </source>
</evidence>
<dbReference type="GO" id="GO:0005524">
    <property type="term" value="F:ATP binding"/>
    <property type="evidence" value="ECO:0007669"/>
    <property type="project" value="InterPro"/>
</dbReference>
<keyword evidence="2 4" id="KW-1133">Transmembrane helix</keyword>
<dbReference type="GeneTree" id="ENSGT00940000175433"/>
<name>A0A493TCQ3_ANAPP</name>
<protein>
    <recommendedName>
        <fullName evidence="7">ABC transmembrane type-1 domain-containing protein</fullName>
    </recommendedName>
</protein>
<sequence>MGLFQMNHIQEQLLRFKFVSYTITAFRYADWLDILLMVVGLIAAAANGTGLPLMIIVFGDMTNSFKKSVCCALAMQETSGTAQ</sequence>
<organism evidence="5 6">
    <name type="scientific">Anas platyrhynchos platyrhynchos</name>
    <name type="common">Northern mallard</name>
    <dbReference type="NCBI Taxonomy" id="8840"/>
    <lineage>
        <taxon>Eukaryota</taxon>
        <taxon>Metazoa</taxon>
        <taxon>Chordata</taxon>
        <taxon>Craniata</taxon>
        <taxon>Vertebrata</taxon>
        <taxon>Euteleostomi</taxon>
        <taxon>Archelosauria</taxon>
        <taxon>Archosauria</taxon>
        <taxon>Dinosauria</taxon>
        <taxon>Saurischia</taxon>
        <taxon>Theropoda</taxon>
        <taxon>Coelurosauria</taxon>
        <taxon>Aves</taxon>
        <taxon>Neognathae</taxon>
        <taxon>Galloanserae</taxon>
        <taxon>Anseriformes</taxon>
        <taxon>Anatidae</taxon>
        <taxon>Anatinae</taxon>
        <taxon>Anas</taxon>
    </lineage>
</organism>
<evidence type="ECO:0000313" key="6">
    <source>
        <dbReference type="Proteomes" id="UP000016666"/>
    </source>
</evidence>
<dbReference type="Gene3D" id="1.20.1560.10">
    <property type="entry name" value="ABC transporter type 1, transmembrane domain"/>
    <property type="match status" value="1"/>
</dbReference>
<feature type="transmembrane region" description="Helical" evidence="4">
    <location>
        <begin position="34"/>
        <end position="58"/>
    </location>
</feature>
<dbReference type="Proteomes" id="UP000016666">
    <property type="component" value="Unassembled WGS sequence"/>
</dbReference>
<reference evidence="5" key="2">
    <citation type="submission" date="2025-08" db="UniProtKB">
        <authorList>
            <consortium name="Ensembl"/>
        </authorList>
    </citation>
    <scope>IDENTIFICATION</scope>
</reference>
<keyword evidence="3 4" id="KW-0472">Membrane</keyword>
<dbReference type="InterPro" id="IPR036640">
    <property type="entry name" value="ABC1_TM_sf"/>
</dbReference>
<evidence type="ECO:0000256" key="2">
    <source>
        <dbReference type="ARBA" id="ARBA00022989"/>
    </source>
</evidence>
<reference evidence="6" key="1">
    <citation type="submission" date="2017-10" db="EMBL/GenBank/DDBJ databases">
        <title>A new Pekin duck reference genome.</title>
        <authorList>
            <person name="Hou Z.-C."/>
            <person name="Zhou Z.-K."/>
            <person name="Zhu F."/>
            <person name="Hou S.-S."/>
        </authorList>
    </citation>
    <scope>NUCLEOTIDE SEQUENCE [LARGE SCALE GENOMIC DNA]</scope>
</reference>
<accession>A0A493TCQ3</accession>
<reference evidence="5" key="3">
    <citation type="submission" date="2025-09" db="UniProtKB">
        <authorList>
            <consortium name="Ensembl"/>
        </authorList>
    </citation>
    <scope>IDENTIFICATION</scope>
</reference>
<dbReference type="Ensembl" id="ENSAPLT00000021599.1">
    <property type="protein sequence ID" value="ENSAPLP00000023445.1"/>
    <property type="gene ID" value="ENSAPLG00000029788.1"/>
</dbReference>
<keyword evidence="1 4" id="KW-0812">Transmembrane</keyword>
<evidence type="ECO:0000256" key="3">
    <source>
        <dbReference type="ARBA" id="ARBA00023136"/>
    </source>
</evidence>
<dbReference type="AlphaFoldDB" id="A0A493TCQ3"/>
<proteinExistence type="predicted"/>
<evidence type="ECO:0000256" key="1">
    <source>
        <dbReference type="ARBA" id="ARBA00022692"/>
    </source>
</evidence>
<keyword evidence="6" id="KW-1185">Reference proteome</keyword>